<sequence length="505" mass="58269">MAKYSREKVIEQFKNVHGDTYDYSLMEYLGDTTKVKIICRKHGLFEQWVQTHKKGSGCKQCALGSIKPKYTTEQIIEQFKKKHGDRFDYSKVNYRHALDKVIIICRIHGEFEQLVGMHRKGQGCPKCFNEERTHTKEQVLAKFEKVHLGRYDYSLVEYINTKIKVKIICSEHGVFEQSPEKHLKGNGCPKCIGRNKTIIEVLAEFKNIHGDKYDYSRVKYSLLNKKVEIVCLEHGVFSQTPQNHIAGQACPKCGGSLKLTLLEYIDECKKVHDDKYDYSQVIYKNGKSRIKIICPAHGEFTQEAFSHKSGCGCPYCAGNYTLETEEVIDQFGRVHGERYDYSKVNYTGVFNKVVIICKEHGEFTQTPKTHKKGSGCPECAITIGHTKESYLEYCDKYDGKTYLYLIKCTNENEEFYKVGISRLGARIRFDSKIKLPYDFEVMAEVFGDASLMWDLEKSIHTLMHKQKYKPKLEFHGKTECFSKIPKEIFGIFNNLKNSAQIGFAL</sequence>
<accession>A0AA46S9R1</accession>
<dbReference type="Proteomes" id="UP001164081">
    <property type="component" value="Chromosome"/>
</dbReference>
<dbReference type="EMBL" id="CP089044">
    <property type="protein sequence ID" value="UYF76650.1"/>
    <property type="molecule type" value="Genomic_DNA"/>
</dbReference>
<dbReference type="RefSeq" id="WP_263503796.1">
    <property type="nucleotide sequence ID" value="NZ_CP089044.1"/>
</dbReference>
<organism evidence="1 2">
    <name type="scientific">Acinetobacter ursingii</name>
    <dbReference type="NCBI Taxonomy" id="108980"/>
    <lineage>
        <taxon>Bacteria</taxon>
        <taxon>Pseudomonadati</taxon>
        <taxon>Pseudomonadota</taxon>
        <taxon>Gammaproteobacteria</taxon>
        <taxon>Moraxellales</taxon>
        <taxon>Moraxellaceae</taxon>
        <taxon>Acinetobacter</taxon>
    </lineage>
</organism>
<evidence type="ECO:0000313" key="1">
    <source>
        <dbReference type="EMBL" id="UYF76650.1"/>
    </source>
</evidence>
<gene>
    <name evidence="1" type="ORF">LSO58_07190</name>
</gene>
<protein>
    <submittedName>
        <fullName evidence="1">DUF723 domain-containing protein</fullName>
    </submittedName>
</protein>
<reference evidence="1" key="1">
    <citation type="journal article" date="2022" name="J Glob Antimicrob Resist">
        <title>Comparative analysis of IMP-4- and OXA-58-containing plasmids of three carbapenemase-producing Acinetobacter ursingii strains in the Netherlands.</title>
        <authorList>
            <person name="Hendrickx A.P.A."/>
            <person name="Schade R.P."/>
            <person name="Landman F."/>
            <person name="Bosch T."/>
            <person name="Schouls L.M."/>
            <person name="van Dijk K."/>
        </authorList>
    </citation>
    <scope>NUCLEOTIDE SEQUENCE</scope>
    <source>
        <strain evidence="1">RIVM_C010761</strain>
    </source>
</reference>
<dbReference type="AlphaFoldDB" id="A0AA46S9R1"/>
<proteinExistence type="predicted"/>
<name>A0AA46S9R1_9GAMM</name>
<evidence type="ECO:0000313" key="2">
    <source>
        <dbReference type="Proteomes" id="UP001164081"/>
    </source>
</evidence>